<dbReference type="RefSeq" id="WP_126629945.1">
    <property type="nucleotide sequence ID" value="NZ_BIFT01000002.1"/>
</dbReference>
<name>A0A402BEC1_9CHLR</name>
<protein>
    <recommendedName>
        <fullName evidence="4">Fibronectin type-III domain-containing protein</fullName>
    </recommendedName>
</protein>
<dbReference type="EMBL" id="BIFT01000002">
    <property type="protein sequence ID" value="GCE29733.1"/>
    <property type="molecule type" value="Genomic_DNA"/>
</dbReference>
<evidence type="ECO:0000313" key="2">
    <source>
        <dbReference type="EMBL" id="GCE29733.1"/>
    </source>
</evidence>
<dbReference type="OrthoDB" id="70176at2"/>
<evidence type="ECO:0000313" key="3">
    <source>
        <dbReference type="Proteomes" id="UP000287171"/>
    </source>
</evidence>
<dbReference type="AlphaFoldDB" id="A0A402BEC1"/>
<evidence type="ECO:0000256" key="1">
    <source>
        <dbReference type="SAM" id="SignalP"/>
    </source>
</evidence>
<sequence length="226" mass="24887">MKVIPIPHWIGRLCLLAIFMICTLVLSIQFSTAAHAMGYCPADRPCITGLIQNGHSAEIKWSGDYDNYNILVLQGSTRNQSHEDGGNQTTFFNISPYKTYTFSIEGCYTNLFGSDCTPWSLSEQITAAGSSADVCMQGFVWRQAGPKDFVCVTPYVRSEAVYDNSQASVRRSPNGGAYGSATCLQGYVWRQAFASDLVCVTPQTRSEALADNKQAPYRVVPPVVYF</sequence>
<evidence type="ECO:0008006" key="4">
    <source>
        <dbReference type="Google" id="ProtNLM"/>
    </source>
</evidence>
<gene>
    <name evidence="2" type="ORF">KDA_52170</name>
</gene>
<feature type="signal peptide" evidence="1">
    <location>
        <begin position="1"/>
        <end position="36"/>
    </location>
</feature>
<organism evidence="2 3">
    <name type="scientific">Dictyobacter alpinus</name>
    <dbReference type="NCBI Taxonomy" id="2014873"/>
    <lineage>
        <taxon>Bacteria</taxon>
        <taxon>Bacillati</taxon>
        <taxon>Chloroflexota</taxon>
        <taxon>Ktedonobacteria</taxon>
        <taxon>Ktedonobacterales</taxon>
        <taxon>Dictyobacteraceae</taxon>
        <taxon>Dictyobacter</taxon>
    </lineage>
</organism>
<comment type="caution">
    <text evidence="2">The sequence shown here is derived from an EMBL/GenBank/DDBJ whole genome shotgun (WGS) entry which is preliminary data.</text>
</comment>
<dbReference type="Proteomes" id="UP000287171">
    <property type="component" value="Unassembled WGS sequence"/>
</dbReference>
<accession>A0A402BEC1</accession>
<keyword evidence="1" id="KW-0732">Signal</keyword>
<feature type="chain" id="PRO_5019008937" description="Fibronectin type-III domain-containing protein" evidence="1">
    <location>
        <begin position="37"/>
        <end position="226"/>
    </location>
</feature>
<proteinExistence type="predicted"/>
<reference evidence="3" key="1">
    <citation type="submission" date="2018-12" db="EMBL/GenBank/DDBJ databases">
        <title>Tengunoibacter tsumagoiensis gen. nov., sp. nov., Dictyobacter kobayashii sp. nov., D. alpinus sp. nov., and D. joshuensis sp. nov. and description of Dictyobacteraceae fam. nov. within the order Ktedonobacterales isolated from Tengu-no-mugimeshi.</title>
        <authorList>
            <person name="Wang C.M."/>
            <person name="Zheng Y."/>
            <person name="Sakai Y."/>
            <person name="Toyoda A."/>
            <person name="Minakuchi Y."/>
            <person name="Abe K."/>
            <person name="Yokota A."/>
            <person name="Yabe S."/>
        </authorList>
    </citation>
    <scope>NUCLEOTIDE SEQUENCE [LARGE SCALE GENOMIC DNA]</scope>
    <source>
        <strain evidence="3">Uno16</strain>
    </source>
</reference>
<keyword evidence="3" id="KW-1185">Reference proteome</keyword>